<dbReference type="InterPro" id="IPR012349">
    <property type="entry name" value="Split_barrel_FMN-bd"/>
</dbReference>
<protein>
    <submittedName>
        <fullName evidence="1">DUF385 domain-containing protein</fullName>
    </submittedName>
</protein>
<dbReference type="Proteomes" id="UP000432464">
    <property type="component" value="Unassembled WGS sequence"/>
</dbReference>
<reference evidence="1 2" key="1">
    <citation type="submission" date="2019-11" db="EMBL/GenBank/DDBJ databases">
        <title>Nocardia sp. nov. CT2-14 isolated from soil.</title>
        <authorList>
            <person name="Kanchanasin P."/>
            <person name="Tanasupawat S."/>
            <person name="Yuki M."/>
            <person name="Kudo T."/>
        </authorList>
    </citation>
    <scope>NUCLEOTIDE SEQUENCE [LARGE SCALE GENOMIC DNA]</scope>
    <source>
        <strain evidence="1 2">CT2-14</strain>
    </source>
</reference>
<gene>
    <name evidence="1" type="ORF">GLP40_19240</name>
</gene>
<dbReference type="InterPro" id="IPR004378">
    <property type="entry name" value="F420H2_quin_Rdtase"/>
</dbReference>
<dbReference type="EMBL" id="WMBB01000008">
    <property type="protein sequence ID" value="MTE14896.1"/>
    <property type="molecule type" value="Genomic_DNA"/>
</dbReference>
<accession>A0A6I3L2Z5</accession>
<dbReference type="AlphaFoldDB" id="A0A6I3L2Z5"/>
<sequence length="147" mass="16371">MYPDGRPGAVARVLNWVSRLQYSAGLLSPRYAVTLEVAGRRTGRPVTLPIVVTEYEGNRYLVSMLGSEANWVRNLRAAGGRAVLHRRGSEAVQLEEVAPDARAPILRRYLAIAPGARPHFPIDRNAPLDEFEKIADEYPVFRIDSAF</sequence>
<evidence type="ECO:0000313" key="1">
    <source>
        <dbReference type="EMBL" id="MTE14896.1"/>
    </source>
</evidence>
<dbReference type="Pfam" id="PF04075">
    <property type="entry name" value="F420H2_quin_red"/>
    <property type="match status" value="1"/>
</dbReference>
<dbReference type="GO" id="GO:0016491">
    <property type="term" value="F:oxidoreductase activity"/>
    <property type="evidence" value="ECO:0007669"/>
    <property type="project" value="InterPro"/>
</dbReference>
<name>A0A6I3L2Z5_9NOCA</name>
<organism evidence="1 2">
    <name type="scientific">Nocardia aurantiaca</name>
    <dbReference type="NCBI Taxonomy" id="2675850"/>
    <lineage>
        <taxon>Bacteria</taxon>
        <taxon>Bacillati</taxon>
        <taxon>Actinomycetota</taxon>
        <taxon>Actinomycetes</taxon>
        <taxon>Mycobacteriales</taxon>
        <taxon>Nocardiaceae</taxon>
        <taxon>Nocardia</taxon>
    </lineage>
</organism>
<evidence type="ECO:0000313" key="2">
    <source>
        <dbReference type="Proteomes" id="UP000432464"/>
    </source>
</evidence>
<proteinExistence type="predicted"/>
<keyword evidence="2" id="KW-1185">Reference proteome</keyword>
<comment type="caution">
    <text evidence="1">The sequence shown here is derived from an EMBL/GenBank/DDBJ whole genome shotgun (WGS) entry which is preliminary data.</text>
</comment>
<dbReference type="Gene3D" id="2.30.110.10">
    <property type="entry name" value="Electron Transport, Fmn-binding Protein, Chain A"/>
    <property type="match status" value="1"/>
</dbReference>